<reference evidence="2" key="1">
    <citation type="submission" date="2021-01" db="EMBL/GenBank/DDBJ databases">
        <title>A chromosome-scale assembly of European eel, Anguilla anguilla.</title>
        <authorList>
            <person name="Henkel C."/>
            <person name="Jong-Raadsen S.A."/>
            <person name="Dufour S."/>
            <person name="Weltzien F.-A."/>
            <person name="Palstra A.P."/>
            <person name="Pelster B."/>
            <person name="Spaink H.P."/>
            <person name="Van Den Thillart G.E."/>
            <person name="Jansen H."/>
            <person name="Zahm M."/>
            <person name="Klopp C."/>
            <person name="Cedric C."/>
            <person name="Louis A."/>
            <person name="Berthelot C."/>
            <person name="Parey E."/>
            <person name="Roest Crollius H."/>
            <person name="Montfort J."/>
            <person name="Robinson-Rechavi M."/>
            <person name="Bucao C."/>
            <person name="Bouchez O."/>
            <person name="Gislard M."/>
            <person name="Lluch J."/>
            <person name="Milhes M."/>
            <person name="Lampietro C."/>
            <person name="Lopez Roques C."/>
            <person name="Donnadieu C."/>
            <person name="Braasch I."/>
            <person name="Desvignes T."/>
            <person name="Postlethwait J."/>
            <person name="Bobe J."/>
            <person name="Guiguen Y."/>
            <person name="Dirks R."/>
        </authorList>
    </citation>
    <scope>NUCLEOTIDE SEQUENCE</scope>
    <source>
        <strain evidence="2">Tag_6206</strain>
        <tissue evidence="2">Liver</tissue>
    </source>
</reference>
<accession>A0A9D3M2A0</accession>
<evidence type="ECO:0000313" key="3">
    <source>
        <dbReference type="Proteomes" id="UP001044222"/>
    </source>
</evidence>
<feature type="region of interest" description="Disordered" evidence="1">
    <location>
        <begin position="1"/>
        <end position="66"/>
    </location>
</feature>
<comment type="caution">
    <text evidence="2">The sequence shown here is derived from an EMBL/GenBank/DDBJ whole genome shotgun (WGS) entry which is preliminary data.</text>
</comment>
<evidence type="ECO:0000313" key="2">
    <source>
        <dbReference type="EMBL" id="KAG5841250.1"/>
    </source>
</evidence>
<feature type="compositionally biased region" description="Polar residues" evidence="1">
    <location>
        <begin position="17"/>
        <end position="31"/>
    </location>
</feature>
<keyword evidence="3" id="KW-1185">Reference proteome</keyword>
<sequence length="80" mass="8626">MNFHEADSFGCLPLPPNQTEVHSQSELSTLTSGGGAPKDIQKKKNPHSSNPSLPLVESGSSPRECWDVNEPARALCRLTP</sequence>
<dbReference type="Proteomes" id="UP001044222">
    <property type="component" value="Chromosome 10"/>
</dbReference>
<protein>
    <submittedName>
        <fullName evidence="2">Uncharacterized protein</fullName>
    </submittedName>
</protein>
<organism evidence="2 3">
    <name type="scientific">Anguilla anguilla</name>
    <name type="common">European freshwater eel</name>
    <name type="synonym">Muraena anguilla</name>
    <dbReference type="NCBI Taxonomy" id="7936"/>
    <lineage>
        <taxon>Eukaryota</taxon>
        <taxon>Metazoa</taxon>
        <taxon>Chordata</taxon>
        <taxon>Craniata</taxon>
        <taxon>Vertebrata</taxon>
        <taxon>Euteleostomi</taxon>
        <taxon>Actinopterygii</taxon>
        <taxon>Neopterygii</taxon>
        <taxon>Teleostei</taxon>
        <taxon>Anguilliformes</taxon>
        <taxon>Anguillidae</taxon>
        <taxon>Anguilla</taxon>
    </lineage>
</organism>
<dbReference type="AlphaFoldDB" id="A0A9D3M2A0"/>
<gene>
    <name evidence="2" type="ORF">ANANG_G00197550</name>
</gene>
<dbReference type="EMBL" id="JAFIRN010000010">
    <property type="protein sequence ID" value="KAG5841250.1"/>
    <property type="molecule type" value="Genomic_DNA"/>
</dbReference>
<evidence type="ECO:0000256" key="1">
    <source>
        <dbReference type="SAM" id="MobiDB-lite"/>
    </source>
</evidence>
<proteinExistence type="predicted"/>
<name>A0A9D3M2A0_ANGAN</name>